<keyword evidence="2" id="KW-0862">Zinc</keyword>
<organism evidence="6 7">
    <name type="scientific">Sphingomonas naasensis</name>
    <dbReference type="NCBI Taxonomy" id="1344951"/>
    <lineage>
        <taxon>Bacteria</taxon>
        <taxon>Pseudomonadati</taxon>
        <taxon>Pseudomonadota</taxon>
        <taxon>Alphaproteobacteria</taxon>
        <taxon>Sphingomonadales</taxon>
        <taxon>Sphingomonadaceae</taxon>
        <taxon>Sphingomonas</taxon>
    </lineage>
</organism>
<evidence type="ECO:0000256" key="3">
    <source>
        <dbReference type="ARBA" id="ARBA00023157"/>
    </source>
</evidence>
<reference evidence="6 7" key="1">
    <citation type="submission" date="2019-04" db="EMBL/GenBank/DDBJ databases">
        <title>Sphingomonas psychrotolerans sp. nov., isolated from soil in the Tianshan Mountains, Xinjiang, China.</title>
        <authorList>
            <person name="Luo Y."/>
            <person name="Sheng H."/>
        </authorList>
    </citation>
    <scope>NUCLEOTIDE SEQUENCE [LARGE SCALE GENOMIC DNA]</scope>
    <source>
        <strain evidence="6 7">KIS18-15</strain>
    </source>
</reference>
<dbReference type="GO" id="GO:0005737">
    <property type="term" value="C:cytoplasm"/>
    <property type="evidence" value="ECO:0007669"/>
    <property type="project" value="InterPro"/>
</dbReference>
<accession>A0A4S1W425</accession>
<proteinExistence type="predicted"/>
<dbReference type="SUPFAM" id="SSF64397">
    <property type="entry name" value="Hsp33 domain"/>
    <property type="match status" value="1"/>
</dbReference>
<evidence type="ECO:0000256" key="4">
    <source>
        <dbReference type="ARBA" id="ARBA00023186"/>
    </source>
</evidence>
<dbReference type="GO" id="GO:0051082">
    <property type="term" value="F:unfolded protein binding"/>
    <property type="evidence" value="ECO:0007669"/>
    <property type="project" value="InterPro"/>
</dbReference>
<dbReference type="GO" id="GO:0044183">
    <property type="term" value="F:protein folding chaperone"/>
    <property type="evidence" value="ECO:0007669"/>
    <property type="project" value="TreeGrafter"/>
</dbReference>
<dbReference type="PIRSF" id="PIRSF005261">
    <property type="entry name" value="Heat_shock_Hsp33"/>
    <property type="match status" value="1"/>
</dbReference>
<dbReference type="SUPFAM" id="SSF118352">
    <property type="entry name" value="HSP33 redox switch-like"/>
    <property type="match status" value="1"/>
</dbReference>
<dbReference type="Gene3D" id="1.10.287.480">
    <property type="entry name" value="helix hairpin bin"/>
    <property type="match status" value="1"/>
</dbReference>
<evidence type="ECO:0000256" key="5">
    <source>
        <dbReference type="ARBA" id="ARBA00023284"/>
    </source>
</evidence>
<dbReference type="PANTHER" id="PTHR30111:SF1">
    <property type="entry name" value="33 KDA CHAPERONIN"/>
    <property type="match status" value="1"/>
</dbReference>
<keyword evidence="3" id="KW-1015">Disulfide bond</keyword>
<dbReference type="AlphaFoldDB" id="A0A4S1W425"/>
<gene>
    <name evidence="6" type="ORF">E5A74_20410</name>
</gene>
<dbReference type="PANTHER" id="PTHR30111">
    <property type="entry name" value="33 KDA CHAPERONIN"/>
    <property type="match status" value="1"/>
</dbReference>
<keyword evidence="1" id="KW-0963">Cytoplasm</keyword>
<dbReference type="GO" id="GO:0042026">
    <property type="term" value="P:protein refolding"/>
    <property type="evidence" value="ECO:0007669"/>
    <property type="project" value="TreeGrafter"/>
</dbReference>
<keyword evidence="4" id="KW-0143">Chaperone</keyword>
<sequence length="320" mass="34620">MGPRFRGGDEGKSVTVTAPTADLDRVIGFTIPSRHARGRVSRLGPVLDEILSAHAYPAPIETLLAEALTLTALLGATLKDAQGQMTLQAQSPGAIVSLLVCDYKNGELRGYVQFDAGRLAQLGKKPTLDALCKKGHLAITFDQATTKERYQGIVPLVAASIGAAAEEYFLQSEQIPTLVRIGTHRGKDGKLIAGGIFVQHLPEGEVGRERLHVRLDHPEWQHVEALSATMGADELAEPGIPLENLVWRLFNEEEEVRVLAGTALSRGCRCDSGYITEVLRKFAAEDRAEMADENGVISVDCAFCSKKFPVQLSDLVSQPL</sequence>
<evidence type="ECO:0000313" key="7">
    <source>
        <dbReference type="Proteomes" id="UP000309848"/>
    </source>
</evidence>
<dbReference type="Gene3D" id="3.55.30.10">
    <property type="entry name" value="Hsp33 domain"/>
    <property type="match status" value="1"/>
</dbReference>
<dbReference type="EMBL" id="SRXU01000013">
    <property type="protein sequence ID" value="TGX37308.1"/>
    <property type="molecule type" value="Genomic_DNA"/>
</dbReference>
<dbReference type="InterPro" id="IPR016154">
    <property type="entry name" value="Heat_shock_Hsp33_C"/>
</dbReference>
<evidence type="ECO:0000313" key="6">
    <source>
        <dbReference type="EMBL" id="TGX37308.1"/>
    </source>
</evidence>
<dbReference type="Proteomes" id="UP000309848">
    <property type="component" value="Unassembled WGS sequence"/>
</dbReference>
<dbReference type="InterPro" id="IPR023212">
    <property type="entry name" value="Hsp33_helix_hairpin_bin_dom_sf"/>
</dbReference>
<dbReference type="InterPro" id="IPR000397">
    <property type="entry name" value="Heat_shock_Hsp33"/>
</dbReference>
<evidence type="ECO:0000256" key="1">
    <source>
        <dbReference type="ARBA" id="ARBA00022490"/>
    </source>
</evidence>
<dbReference type="RefSeq" id="WP_135987474.1">
    <property type="nucleotide sequence ID" value="NZ_JAASQM010000001.1"/>
</dbReference>
<protein>
    <submittedName>
        <fullName evidence="6">Hsp33 family molecular chaperone HslO</fullName>
    </submittedName>
</protein>
<dbReference type="Gene3D" id="3.90.1280.10">
    <property type="entry name" value="HSP33 redox switch-like"/>
    <property type="match status" value="1"/>
</dbReference>
<evidence type="ECO:0000256" key="2">
    <source>
        <dbReference type="ARBA" id="ARBA00022833"/>
    </source>
</evidence>
<dbReference type="OrthoDB" id="9793753at2"/>
<keyword evidence="7" id="KW-1185">Reference proteome</keyword>
<name>A0A4S1W425_9SPHN</name>
<dbReference type="InterPro" id="IPR016153">
    <property type="entry name" value="Heat_shock_Hsp33_N"/>
</dbReference>
<dbReference type="Pfam" id="PF01430">
    <property type="entry name" value="HSP33"/>
    <property type="match status" value="1"/>
</dbReference>
<dbReference type="CDD" id="cd00498">
    <property type="entry name" value="Hsp33"/>
    <property type="match status" value="1"/>
</dbReference>
<keyword evidence="5" id="KW-0676">Redox-active center</keyword>
<comment type="caution">
    <text evidence="6">The sequence shown here is derived from an EMBL/GenBank/DDBJ whole genome shotgun (WGS) entry which is preliminary data.</text>
</comment>